<feature type="domain" description="Acyl-CoA dehydrogenase/oxidase C-terminal" evidence="15">
    <location>
        <begin position="251"/>
        <end position="398"/>
    </location>
</feature>
<comment type="catalytic activity">
    <reaction evidence="13">
        <text>butanoyl-CoA + oxidized [electron-transfer flavoprotein] + H(+) = (2E)-butenoyl-CoA + reduced [electron-transfer flavoprotein]</text>
        <dbReference type="Rhea" id="RHEA:24004"/>
        <dbReference type="Rhea" id="RHEA-COMP:10685"/>
        <dbReference type="Rhea" id="RHEA-COMP:10686"/>
        <dbReference type="ChEBI" id="CHEBI:15378"/>
        <dbReference type="ChEBI" id="CHEBI:57332"/>
        <dbReference type="ChEBI" id="CHEBI:57371"/>
        <dbReference type="ChEBI" id="CHEBI:57692"/>
        <dbReference type="ChEBI" id="CHEBI:58307"/>
        <dbReference type="EC" id="1.3.8.1"/>
    </reaction>
    <physiologicalReaction direction="left-to-right" evidence="13">
        <dbReference type="Rhea" id="RHEA:24005"/>
    </physiologicalReaction>
</comment>
<keyword evidence="5 14" id="KW-0285">Flavoprotein</keyword>
<evidence type="ECO:0000256" key="4">
    <source>
        <dbReference type="ARBA" id="ARBA00012046"/>
    </source>
</evidence>
<comment type="function">
    <text evidence="10">Short-chain specific acyl-CoA dehydrogenase is one of the acyl-CoA dehydrogenases that catalyze the first step of mitochondrial fatty acid beta-oxidation, an aerobic process breaking down fatty acids into acetyl-CoA and allowing the production of energy from fats. The first step of fatty acid beta-oxidation consists in the removal of one hydrogen from C-2 and C-3 of the straight-chain fatty acyl-CoA thioester, resulting in the formation of trans-2-enoyl-CoA. Among the different mitochondrial acyl-CoA dehydrogenases, short-chain specific acyl-CoA dehydrogenase acts specifically on acyl-CoAs with saturated 4 to 6 carbons long primary chains.</text>
</comment>
<sequence length="404" mass="43071">MLLSRFLRSSVPRVASRRCYTSYDSLPEEHQMIYSMCRNFADTELAPNASTWDKNHAYPSSAVSQLGDLGLMGISVESDYGGAGLDYLAYAIAMEEVSRGCASTGVIMSVQNSLYGGPVQKFGTHEQKEKYLTPFATGSSIGCFGLSEPGNGSDAGAASTTAVKNGDGTYTLNGTKAWITNAHDASVAVVFATTDKSLKHKGISAFLVDTGSDGFSLGEKEDKLGIRASSTGNLIMEDVIVPGENLLGEEGMGFKIAMMTLDAGRIGIAGQALGIASASIDCAVKYALDRNAFGSPISKLQSIQNMISKMSVARDSARLLTWRAAELKDRGMPYTKEAAMAKLAASEAATMCSHQAIQVLGGMGFVTDMPAERHYRDARITEIYEGTSEVQHLVIAGNVFKEYQ</sequence>
<organism evidence="18 19">
    <name type="scientific">Triparma columacea</name>
    <dbReference type="NCBI Taxonomy" id="722753"/>
    <lineage>
        <taxon>Eukaryota</taxon>
        <taxon>Sar</taxon>
        <taxon>Stramenopiles</taxon>
        <taxon>Ochrophyta</taxon>
        <taxon>Bolidophyceae</taxon>
        <taxon>Parmales</taxon>
        <taxon>Triparmaceae</taxon>
        <taxon>Triparma</taxon>
    </lineage>
</organism>
<dbReference type="PANTHER" id="PTHR43884">
    <property type="entry name" value="ACYL-COA DEHYDROGENASE"/>
    <property type="match status" value="1"/>
</dbReference>
<dbReference type="FunFam" id="1.20.140.10:FF:000004">
    <property type="entry name" value="Acyl-CoA dehydrogenase FadE25"/>
    <property type="match status" value="1"/>
</dbReference>
<protein>
    <recommendedName>
        <fullName evidence="9">Short-chain specific acyl-CoA dehydrogenase, mitochondrial</fullName>
        <ecNumber evidence="4">1.3.8.1</ecNumber>
    </recommendedName>
    <alternativeName>
        <fullName evidence="8">Butyryl-CoA dehydrogenase</fullName>
    </alternativeName>
</protein>
<evidence type="ECO:0000256" key="2">
    <source>
        <dbReference type="ARBA" id="ARBA00005198"/>
    </source>
</evidence>
<dbReference type="Proteomes" id="UP001165065">
    <property type="component" value="Unassembled WGS sequence"/>
</dbReference>
<evidence type="ECO:0000313" key="19">
    <source>
        <dbReference type="Proteomes" id="UP001165065"/>
    </source>
</evidence>
<comment type="cofactor">
    <cofactor evidence="1 14">
        <name>FAD</name>
        <dbReference type="ChEBI" id="CHEBI:57692"/>
    </cofactor>
</comment>
<dbReference type="EC" id="1.3.8.1" evidence="4"/>
<dbReference type="SUPFAM" id="SSF56645">
    <property type="entry name" value="Acyl-CoA dehydrogenase NM domain-like"/>
    <property type="match status" value="1"/>
</dbReference>
<dbReference type="InterPro" id="IPR006091">
    <property type="entry name" value="Acyl-CoA_Oxase/DH_mid-dom"/>
</dbReference>
<reference evidence="19" key="1">
    <citation type="journal article" date="2023" name="Commun. Biol.">
        <title>Genome analysis of Parmales, the sister group of diatoms, reveals the evolutionary specialization of diatoms from phago-mixotrophs to photoautotrophs.</title>
        <authorList>
            <person name="Ban H."/>
            <person name="Sato S."/>
            <person name="Yoshikawa S."/>
            <person name="Yamada K."/>
            <person name="Nakamura Y."/>
            <person name="Ichinomiya M."/>
            <person name="Sato N."/>
            <person name="Blanc-Mathieu R."/>
            <person name="Endo H."/>
            <person name="Kuwata A."/>
            <person name="Ogata H."/>
        </authorList>
    </citation>
    <scope>NUCLEOTIDE SEQUENCE [LARGE SCALE GENOMIC DNA]</scope>
</reference>
<dbReference type="FunFam" id="1.10.540.10:FF:000002">
    <property type="entry name" value="Acyl-CoA dehydrogenase FadE19"/>
    <property type="match status" value="1"/>
</dbReference>
<evidence type="ECO:0000256" key="10">
    <source>
        <dbReference type="ARBA" id="ARBA00045387"/>
    </source>
</evidence>
<comment type="catalytic activity">
    <reaction evidence="11">
        <text>pentanoyl-CoA + oxidized [electron-transfer flavoprotein] + H(+) = (2E)-pentenoyl-CoA + reduced [electron-transfer flavoprotein]</text>
        <dbReference type="Rhea" id="RHEA:43456"/>
        <dbReference type="Rhea" id="RHEA-COMP:10685"/>
        <dbReference type="Rhea" id="RHEA-COMP:10686"/>
        <dbReference type="ChEBI" id="CHEBI:15378"/>
        <dbReference type="ChEBI" id="CHEBI:57389"/>
        <dbReference type="ChEBI" id="CHEBI:57692"/>
        <dbReference type="ChEBI" id="CHEBI:58307"/>
        <dbReference type="ChEBI" id="CHEBI:86160"/>
    </reaction>
    <physiologicalReaction direction="left-to-right" evidence="11">
        <dbReference type="Rhea" id="RHEA:43457"/>
    </physiologicalReaction>
</comment>
<dbReference type="InterPro" id="IPR009075">
    <property type="entry name" value="AcylCo_DH/oxidase_C"/>
</dbReference>
<dbReference type="GO" id="GO:0016937">
    <property type="term" value="F:short-chain fatty acyl-CoA dehydrogenase activity"/>
    <property type="evidence" value="ECO:0007669"/>
    <property type="project" value="UniProtKB-EC"/>
</dbReference>
<dbReference type="Gene3D" id="1.10.540.10">
    <property type="entry name" value="Acyl-CoA dehydrogenase/oxidase, N-terminal domain"/>
    <property type="match status" value="1"/>
</dbReference>
<dbReference type="InterPro" id="IPR009100">
    <property type="entry name" value="AcylCoA_DH/oxidase_NM_dom_sf"/>
</dbReference>
<dbReference type="PROSITE" id="PS00073">
    <property type="entry name" value="ACYL_COA_DH_2"/>
    <property type="match status" value="1"/>
</dbReference>
<evidence type="ECO:0000259" key="15">
    <source>
        <dbReference type="Pfam" id="PF00441"/>
    </source>
</evidence>
<dbReference type="InterPro" id="IPR036250">
    <property type="entry name" value="AcylCo_DH-like_C"/>
</dbReference>
<evidence type="ECO:0000256" key="5">
    <source>
        <dbReference type="ARBA" id="ARBA00022630"/>
    </source>
</evidence>
<dbReference type="OrthoDB" id="9988775at2759"/>
<dbReference type="AlphaFoldDB" id="A0A9W7G7L1"/>
<keyword evidence="19" id="KW-1185">Reference proteome</keyword>
<evidence type="ECO:0000256" key="11">
    <source>
        <dbReference type="ARBA" id="ARBA00048499"/>
    </source>
</evidence>
<dbReference type="CDD" id="cd01158">
    <property type="entry name" value="SCAD_SBCAD"/>
    <property type="match status" value="1"/>
</dbReference>
<evidence type="ECO:0000256" key="8">
    <source>
        <dbReference type="ARBA" id="ARBA00031895"/>
    </source>
</evidence>
<feature type="domain" description="Acyl-CoA oxidase/dehydrogenase middle" evidence="16">
    <location>
        <begin position="143"/>
        <end position="239"/>
    </location>
</feature>
<dbReference type="InterPro" id="IPR037069">
    <property type="entry name" value="AcylCoA_DH/ox_N_sf"/>
</dbReference>
<dbReference type="GO" id="GO:0050660">
    <property type="term" value="F:flavin adenine dinucleotide binding"/>
    <property type="evidence" value="ECO:0007669"/>
    <property type="project" value="InterPro"/>
</dbReference>
<dbReference type="InterPro" id="IPR046373">
    <property type="entry name" value="Acyl-CoA_Oxase/DH_mid-dom_sf"/>
</dbReference>
<proteinExistence type="inferred from homology"/>
<dbReference type="Gene3D" id="1.20.140.10">
    <property type="entry name" value="Butyryl-CoA Dehydrogenase, subunit A, domain 3"/>
    <property type="match status" value="1"/>
</dbReference>
<evidence type="ECO:0000259" key="16">
    <source>
        <dbReference type="Pfam" id="PF02770"/>
    </source>
</evidence>
<feature type="domain" description="Acyl-CoA dehydrogenase/oxidase N-terminal" evidence="17">
    <location>
        <begin position="28"/>
        <end position="138"/>
    </location>
</feature>
<dbReference type="Pfam" id="PF02770">
    <property type="entry name" value="Acyl-CoA_dh_M"/>
    <property type="match status" value="1"/>
</dbReference>
<evidence type="ECO:0000256" key="9">
    <source>
        <dbReference type="ARBA" id="ARBA00044204"/>
    </source>
</evidence>
<keyword evidence="6 14" id="KW-0274">FAD</keyword>
<evidence type="ECO:0000256" key="13">
    <source>
        <dbReference type="ARBA" id="ARBA00050758"/>
    </source>
</evidence>
<dbReference type="InterPro" id="IPR013786">
    <property type="entry name" value="AcylCoA_DH/ox_N"/>
</dbReference>
<accession>A0A9W7G7L1</accession>
<comment type="caution">
    <text evidence="18">The sequence shown here is derived from an EMBL/GenBank/DDBJ whole genome shotgun (WGS) entry which is preliminary data.</text>
</comment>
<dbReference type="EMBL" id="BRYA01000066">
    <property type="protein sequence ID" value="GMI36498.1"/>
    <property type="molecule type" value="Genomic_DNA"/>
</dbReference>
<gene>
    <name evidence="18" type="ORF">TrCOL_g1954</name>
</gene>
<comment type="pathway">
    <text evidence="2">Lipid metabolism; mitochondrial fatty acid beta-oxidation.</text>
</comment>
<evidence type="ECO:0000256" key="3">
    <source>
        <dbReference type="ARBA" id="ARBA00009347"/>
    </source>
</evidence>
<evidence type="ECO:0000256" key="7">
    <source>
        <dbReference type="ARBA" id="ARBA00023002"/>
    </source>
</evidence>
<keyword evidence="7 14" id="KW-0560">Oxidoreductase</keyword>
<dbReference type="GO" id="GO:0033539">
    <property type="term" value="P:fatty acid beta-oxidation using acyl-CoA dehydrogenase"/>
    <property type="evidence" value="ECO:0007669"/>
    <property type="project" value="TreeGrafter"/>
</dbReference>
<dbReference type="FunFam" id="2.40.110.10:FF:000001">
    <property type="entry name" value="Acyl-CoA dehydrogenase, mitochondrial"/>
    <property type="match status" value="1"/>
</dbReference>
<comment type="similarity">
    <text evidence="3 14">Belongs to the acyl-CoA dehydrogenase family.</text>
</comment>
<evidence type="ECO:0000256" key="6">
    <source>
        <dbReference type="ARBA" id="ARBA00022827"/>
    </source>
</evidence>
<evidence type="ECO:0000256" key="12">
    <source>
        <dbReference type="ARBA" id="ARBA00049192"/>
    </source>
</evidence>
<dbReference type="SUPFAM" id="SSF47203">
    <property type="entry name" value="Acyl-CoA dehydrogenase C-terminal domain-like"/>
    <property type="match status" value="1"/>
</dbReference>
<dbReference type="PIRSF" id="PIRSF016578">
    <property type="entry name" value="HsaA"/>
    <property type="match status" value="1"/>
</dbReference>
<name>A0A9W7G7L1_9STRA</name>
<evidence type="ECO:0000256" key="14">
    <source>
        <dbReference type="RuleBase" id="RU362125"/>
    </source>
</evidence>
<dbReference type="Pfam" id="PF00441">
    <property type="entry name" value="Acyl-CoA_dh_1"/>
    <property type="match status" value="1"/>
</dbReference>
<dbReference type="Gene3D" id="2.40.110.10">
    <property type="entry name" value="Butyryl-CoA Dehydrogenase, subunit A, domain 2"/>
    <property type="match status" value="1"/>
</dbReference>
<dbReference type="GO" id="GO:0046359">
    <property type="term" value="P:butyrate catabolic process"/>
    <property type="evidence" value="ECO:0007669"/>
    <property type="project" value="TreeGrafter"/>
</dbReference>
<dbReference type="InterPro" id="IPR006089">
    <property type="entry name" value="Acyl-CoA_DH_CS"/>
</dbReference>
<evidence type="ECO:0000313" key="18">
    <source>
        <dbReference type="EMBL" id="GMI36498.1"/>
    </source>
</evidence>
<evidence type="ECO:0000256" key="1">
    <source>
        <dbReference type="ARBA" id="ARBA00001974"/>
    </source>
</evidence>
<comment type="catalytic activity">
    <reaction evidence="12">
        <text>hexanoyl-CoA + oxidized [electron-transfer flavoprotein] + H(+) = (2E)-hexenoyl-CoA + reduced [electron-transfer flavoprotein]</text>
        <dbReference type="Rhea" id="RHEA:43464"/>
        <dbReference type="Rhea" id="RHEA-COMP:10685"/>
        <dbReference type="Rhea" id="RHEA-COMP:10686"/>
        <dbReference type="ChEBI" id="CHEBI:15378"/>
        <dbReference type="ChEBI" id="CHEBI:57692"/>
        <dbReference type="ChEBI" id="CHEBI:58307"/>
        <dbReference type="ChEBI" id="CHEBI:62077"/>
        <dbReference type="ChEBI" id="CHEBI:62620"/>
    </reaction>
    <physiologicalReaction direction="left-to-right" evidence="12">
        <dbReference type="Rhea" id="RHEA:43465"/>
    </physiologicalReaction>
</comment>
<evidence type="ECO:0000259" key="17">
    <source>
        <dbReference type="Pfam" id="PF02771"/>
    </source>
</evidence>
<dbReference type="PANTHER" id="PTHR43884:SF12">
    <property type="entry name" value="ISOVALERYL-COA DEHYDROGENASE, MITOCHONDRIAL-RELATED"/>
    <property type="match status" value="1"/>
</dbReference>
<dbReference type="PROSITE" id="PS00072">
    <property type="entry name" value="ACYL_COA_DH_1"/>
    <property type="match status" value="1"/>
</dbReference>
<dbReference type="Pfam" id="PF02771">
    <property type="entry name" value="Acyl-CoA_dh_N"/>
    <property type="match status" value="1"/>
</dbReference>